<dbReference type="Gene3D" id="1.20.1250.20">
    <property type="entry name" value="MFS general substrate transporter like domains"/>
    <property type="match status" value="1"/>
</dbReference>
<evidence type="ECO:0000256" key="6">
    <source>
        <dbReference type="SAM" id="MobiDB-lite"/>
    </source>
</evidence>
<dbReference type="PANTHER" id="PTHR48022:SF52">
    <property type="entry name" value="SUGAR TRANSPORTER, PUTATIVE-RELATED"/>
    <property type="match status" value="1"/>
</dbReference>
<feature type="transmembrane region" description="Helical" evidence="7">
    <location>
        <begin position="72"/>
        <end position="89"/>
    </location>
</feature>
<keyword evidence="4 7" id="KW-1133">Transmembrane helix</keyword>
<feature type="region of interest" description="Disordered" evidence="6">
    <location>
        <begin position="504"/>
        <end position="527"/>
    </location>
</feature>
<dbReference type="PANTHER" id="PTHR48022">
    <property type="entry name" value="PLASTIDIC GLUCOSE TRANSPORTER 4"/>
    <property type="match status" value="1"/>
</dbReference>
<dbReference type="SUPFAM" id="SSF103473">
    <property type="entry name" value="MFS general substrate transporter"/>
    <property type="match status" value="1"/>
</dbReference>
<evidence type="ECO:0000256" key="4">
    <source>
        <dbReference type="ARBA" id="ARBA00022989"/>
    </source>
</evidence>
<accession>A0ABR4LKM9</accession>
<feature type="transmembrane region" description="Helical" evidence="7">
    <location>
        <begin position="319"/>
        <end position="337"/>
    </location>
</feature>
<dbReference type="InterPro" id="IPR020846">
    <property type="entry name" value="MFS_dom"/>
</dbReference>
<dbReference type="Proteomes" id="UP001610432">
    <property type="component" value="Unassembled WGS sequence"/>
</dbReference>
<dbReference type="Pfam" id="PF00083">
    <property type="entry name" value="Sugar_tr"/>
    <property type="match status" value="1"/>
</dbReference>
<reference evidence="9 10" key="1">
    <citation type="submission" date="2024-07" db="EMBL/GenBank/DDBJ databases">
        <title>Section-level genome sequencing and comparative genomics of Aspergillus sections Usti and Cavernicolus.</title>
        <authorList>
            <consortium name="Lawrence Berkeley National Laboratory"/>
            <person name="Nybo J.L."/>
            <person name="Vesth T.C."/>
            <person name="Theobald S."/>
            <person name="Frisvad J.C."/>
            <person name="Larsen T.O."/>
            <person name="Kjaerboelling I."/>
            <person name="Rothschild-Mancinelli K."/>
            <person name="Lyhne E.K."/>
            <person name="Kogle M.E."/>
            <person name="Barry K."/>
            <person name="Clum A."/>
            <person name="Na H."/>
            <person name="Ledsgaard L."/>
            <person name="Lin J."/>
            <person name="Lipzen A."/>
            <person name="Kuo A."/>
            <person name="Riley R."/>
            <person name="Mondo S."/>
            <person name="Labutti K."/>
            <person name="Haridas S."/>
            <person name="Pangalinan J."/>
            <person name="Salamov A.A."/>
            <person name="Simmons B.A."/>
            <person name="Magnuson J.K."/>
            <person name="Chen J."/>
            <person name="Drula E."/>
            <person name="Henrissat B."/>
            <person name="Wiebenga A."/>
            <person name="Lubbers R.J."/>
            <person name="Gomes A.C."/>
            <person name="Macurrencykelacurrency M.R."/>
            <person name="Stajich J."/>
            <person name="Grigoriev I.V."/>
            <person name="Mortensen U.H."/>
            <person name="De Vries R.P."/>
            <person name="Baker S.E."/>
            <person name="Andersen M.R."/>
        </authorList>
    </citation>
    <scope>NUCLEOTIDE SEQUENCE [LARGE SCALE GENOMIC DNA]</scope>
    <source>
        <strain evidence="9 10">CBS 449.75</strain>
    </source>
</reference>
<keyword evidence="10" id="KW-1185">Reference proteome</keyword>
<evidence type="ECO:0000256" key="3">
    <source>
        <dbReference type="ARBA" id="ARBA00022692"/>
    </source>
</evidence>
<keyword evidence="9" id="KW-0813">Transport</keyword>
<evidence type="ECO:0000313" key="10">
    <source>
        <dbReference type="Proteomes" id="UP001610432"/>
    </source>
</evidence>
<dbReference type="InterPro" id="IPR005829">
    <property type="entry name" value="Sugar_transporter_CS"/>
</dbReference>
<evidence type="ECO:0000256" key="5">
    <source>
        <dbReference type="ARBA" id="ARBA00023136"/>
    </source>
</evidence>
<comment type="similarity">
    <text evidence="2">Belongs to the major facilitator superfamily. Sugar transporter (TC 2.A.1.1) family.</text>
</comment>
<name>A0ABR4LKM9_9EURO</name>
<feature type="transmembrane region" description="Helical" evidence="7">
    <location>
        <begin position="101"/>
        <end position="120"/>
    </location>
</feature>
<sequence>MAGSETTQLFSQYRNNTHKTWWKDPCLRWNVFHCVCLYWAVFYLGYDASLLNGLQALPQWTGYFNDPSSNDLGLISASLFLPAIVTPYFCSAVNAKWGRKIALATGSILLICGAFVNAFATNRGMFIAGRVLMGYAAGLDFITAIALLQEIAHPRLRAVLSCSFYSNYYVGSVVAAWFCYGSLSWGPTNWAWRAPCLFQIVAPTLLLLALFSIPESPRWLIHHDQTERALAILAKYHANGDQTDELVSYEYKEICHAIQLEEENSKTSFRDFLRTPGNRRRLLVLITMATGTNWVGNGIITYYLTPVLNLAGITNPRDISGINGGLAAWNLILAYIGSFSADRFGRRTLWLVSTIGMLATYIIFTGLSGGFASTQSKATGIAIVPMLFIYYGFYDFGWTPLPFSYGAEILPYHMRLKGLSIMLSVQSVAQAFNQWVNPIALDNIQWKYYIVYIVLLCIYLTIVWFFFPETSKLTIEEVSVIFDTGRMGSAAAVAAEFSRDMHKGLDREDGDKKVDGEVKHVEDKASA</sequence>
<comment type="subcellular location">
    <subcellularLocation>
        <location evidence="1">Membrane</location>
        <topology evidence="1">Multi-pass membrane protein</topology>
    </subcellularLocation>
</comment>
<proteinExistence type="inferred from homology"/>
<feature type="domain" description="Major facilitator superfamily (MFS) profile" evidence="8">
    <location>
        <begin position="33"/>
        <end position="471"/>
    </location>
</feature>
<dbReference type="EMBL" id="JBFXLQ010000034">
    <property type="protein sequence ID" value="KAL2865085.1"/>
    <property type="molecule type" value="Genomic_DNA"/>
</dbReference>
<evidence type="ECO:0000256" key="2">
    <source>
        <dbReference type="ARBA" id="ARBA00010992"/>
    </source>
</evidence>
<feature type="transmembrane region" description="Helical" evidence="7">
    <location>
        <begin position="192"/>
        <end position="213"/>
    </location>
</feature>
<evidence type="ECO:0000259" key="8">
    <source>
        <dbReference type="PROSITE" id="PS50850"/>
    </source>
</evidence>
<dbReference type="InterPro" id="IPR050360">
    <property type="entry name" value="MFS_Sugar_Transporters"/>
</dbReference>
<dbReference type="RefSeq" id="XP_070884064.1">
    <property type="nucleotide sequence ID" value="XM_071034516.1"/>
</dbReference>
<dbReference type="GeneID" id="98149588"/>
<evidence type="ECO:0000313" key="9">
    <source>
        <dbReference type="EMBL" id="KAL2865085.1"/>
    </source>
</evidence>
<feature type="transmembrane region" description="Helical" evidence="7">
    <location>
        <begin position="378"/>
        <end position="397"/>
    </location>
</feature>
<dbReference type="InterPro" id="IPR005828">
    <property type="entry name" value="MFS_sugar_transport-like"/>
</dbReference>
<feature type="transmembrane region" description="Helical" evidence="7">
    <location>
        <begin position="126"/>
        <end position="148"/>
    </location>
</feature>
<evidence type="ECO:0000256" key="7">
    <source>
        <dbReference type="SAM" id="Phobius"/>
    </source>
</evidence>
<dbReference type="InterPro" id="IPR036259">
    <property type="entry name" value="MFS_trans_sf"/>
</dbReference>
<organism evidence="9 10">
    <name type="scientific">Aspergillus lucknowensis</name>
    <dbReference type="NCBI Taxonomy" id="176173"/>
    <lineage>
        <taxon>Eukaryota</taxon>
        <taxon>Fungi</taxon>
        <taxon>Dikarya</taxon>
        <taxon>Ascomycota</taxon>
        <taxon>Pezizomycotina</taxon>
        <taxon>Eurotiomycetes</taxon>
        <taxon>Eurotiomycetidae</taxon>
        <taxon>Eurotiales</taxon>
        <taxon>Aspergillaceae</taxon>
        <taxon>Aspergillus</taxon>
        <taxon>Aspergillus subgen. Nidulantes</taxon>
    </lineage>
</organism>
<feature type="transmembrane region" description="Helical" evidence="7">
    <location>
        <begin position="27"/>
        <end position="46"/>
    </location>
</feature>
<evidence type="ECO:0000256" key="1">
    <source>
        <dbReference type="ARBA" id="ARBA00004141"/>
    </source>
</evidence>
<keyword evidence="3 7" id="KW-0812">Transmembrane</keyword>
<dbReference type="PROSITE" id="PS00216">
    <property type="entry name" value="SUGAR_TRANSPORT_1"/>
    <property type="match status" value="1"/>
</dbReference>
<comment type="caution">
    <text evidence="9">The sequence shown here is derived from an EMBL/GenBank/DDBJ whole genome shotgun (WGS) entry which is preliminary data.</text>
</comment>
<feature type="transmembrane region" description="Helical" evidence="7">
    <location>
        <begin position="448"/>
        <end position="467"/>
    </location>
</feature>
<protein>
    <submittedName>
        <fullName evidence="9">MFS sugar transporter</fullName>
    </submittedName>
</protein>
<feature type="transmembrane region" description="Helical" evidence="7">
    <location>
        <begin position="282"/>
        <end position="304"/>
    </location>
</feature>
<keyword evidence="9" id="KW-0762">Sugar transport</keyword>
<dbReference type="PROSITE" id="PS50850">
    <property type="entry name" value="MFS"/>
    <property type="match status" value="1"/>
</dbReference>
<gene>
    <name evidence="9" type="ORF">BJX67DRAFT_389541</name>
</gene>
<feature type="transmembrane region" description="Helical" evidence="7">
    <location>
        <begin position="349"/>
        <end position="372"/>
    </location>
</feature>
<feature type="transmembrane region" description="Helical" evidence="7">
    <location>
        <begin position="168"/>
        <end position="186"/>
    </location>
</feature>
<keyword evidence="5 7" id="KW-0472">Membrane</keyword>